<evidence type="ECO:0000256" key="5">
    <source>
        <dbReference type="SAM" id="Phobius"/>
    </source>
</evidence>
<dbReference type="AlphaFoldDB" id="A0ABC8BVA6"/>
<accession>A0ABC8BVA6</accession>
<dbReference type="Proteomes" id="UP000192251">
    <property type="component" value="Chromosome"/>
</dbReference>
<evidence type="ECO:0000256" key="4">
    <source>
        <dbReference type="ARBA" id="ARBA00023136"/>
    </source>
</evidence>
<dbReference type="RefSeq" id="WP_084748276.1">
    <property type="nucleotide sequence ID" value="NZ_CP020563.1"/>
</dbReference>
<evidence type="ECO:0000313" key="8">
    <source>
        <dbReference type="Proteomes" id="UP000192251"/>
    </source>
</evidence>
<dbReference type="GO" id="GO:0016020">
    <property type="term" value="C:membrane"/>
    <property type="evidence" value="ECO:0007669"/>
    <property type="project" value="UniProtKB-SubCell"/>
</dbReference>
<evidence type="ECO:0000313" key="7">
    <source>
        <dbReference type="EMBL" id="ARF74354.1"/>
    </source>
</evidence>
<keyword evidence="8" id="KW-1185">Reference proteome</keyword>
<evidence type="ECO:0000256" key="2">
    <source>
        <dbReference type="ARBA" id="ARBA00022692"/>
    </source>
</evidence>
<proteinExistence type="predicted"/>
<dbReference type="PANTHER" id="PTHR43027:SF2">
    <property type="entry name" value="TRANSPORT PERMEASE PROTEIN"/>
    <property type="match status" value="1"/>
</dbReference>
<feature type="transmembrane region" description="Helical" evidence="5">
    <location>
        <begin position="171"/>
        <end position="190"/>
    </location>
</feature>
<comment type="subcellular location">
    <subcellularLocation>
        <location evidence="1">Membrane</location>
        <topology evidence="1">Multi-pass membrane protein</topology>
    </subcellularLocation>
</comment>
<feature type="transmembrane region" description="Helical" evidence="5">
    <location>
        <begin position="226"/>
        <end position="244"/>
    </location>
</feature>
<dbReference type="PANTHER" id="PTHR43027">
    <property type="entry name" value="DOXORUBICIN RESISTANCE ABC TRANSPORTER PERMEASE PROTEIN DRRC-RELATED"/>
    <property type="match status" value="1"/>
</dbReference>
<feature type="transmembrane region" description="Helical" evidence="5">
    <location>
        <begin position="139"/>
        <end position="159"/>
    </location>
</feature>
<keyword evidence="2 5" id="KW-0812">Transmembrane</keyword>
<keyword evidence="4 5" id="KW-0472">Membrane</keyword>
<feature type="transmembrane region" description="Helical" evidence="5">
    <location>
        <begin position="56"/>
        <end position="82"/>
    </location>
</feature>
<dbReference type="InterPro" id="IPR013525">
    <property type="entry name" value="ABC2_TM"/>
</dbReference>
<feature type="transmembrane region" description="Helical" evidence="5">
    <location>
        <begin position="26"/>
        <end position="44"/>
    </location>
</feature>
<evidence type="ECO:0000259" key="6">
    <source>
        <dbReference type="Pfam" id="PF01061"/>
    </source>
</evidence>
<reference evidence="7 8" key="1">
    <citation type="submission" date="2017-04" db="EMBL/GenBank/DDBJ databases">
        <title>The complete genome sequence of Streptomyces albolongus YIM 101047, the producer of novel bafilomycins and novel odoriferous sesquiterpenoids.</title>
        <authorList>
            <person name="Yin M."/>
            <person name="Jiang Y."/>
        </authorList>
    </citation>
    <scope>NUCLEOTIDE SEQUENCE [LARGE SCALE GENOMIC DNA]</scope>
    <source>
        <strain evidence="7 8">YIM 101047</strain>
    </source>
</reference>
<gene>
    <name evidence="7" type="ORF">B7C62_20540</name>
</gene>
<protein>
    <recommendedName>
        <fullName evidence="6">ABC-2 type transporter transmembrane domain-containing protein</fullName>
    </recommendedName>
</protein>
<evidence type="ECO:0000256" key="1">
    <source>
        <dbReference type="ARBA" id="ARBA00004141"/>
    </source>
</evidence>
<keyword evidence="3 5" id="KW-1133">Transmembrane helix</keyword>
<dbReference type="KEGG" id="kab:B7C62_20540"/>
<name>A0ABC8BVA6_9ACTN</name>
<feature type="domain" description="ABC-2 type transporter transmembrane" evidence="6">
    <location>
        <begin position="8"/>
        <end position="215"/>
    </location>
</feature>
<evidence type="ECO:0000256" key="3">
    <source>
        <dbReference type="ARBA" id="ARBA00022989"/>
    </source>
</evidence>
<dbReference type="InterPro" id="IPR052902">
    <property type="entry name" value="ABC-2_transporter"/>
</dbReference>
<sequence>MNATTAHLAALGRAEFTLFFRSKSNLVNVLLIPVMVTVGMKVVIDRFDLPAAGLTMGPVIISTAAGVILTMALYAPLVGIYVARREELLLKRLRTGEVSDFTILAGSAVPTAAAVPVQFGLITVAVSLIAGMGLPPNPLLPLVGMALGTTLMVMLAAATTAMARTVESAQVALLPGMFLLPLTSGTYIPLEVLPDVVHDIFRFLPLTPVIDLVRAGWTEGMSWGRIVLDIAVLAGWTALAAYTVRRRFRWEPRT</sequence>
<feature type="transmembrane region" description="Helical" evidence="5">
    <location>
        <begin position="103"/>
        <end position="133"/>
    </location>
</feature>
<dbReference type="Pfam" id="PF01061">
    <property type="entry name" value="ABC2_membrane"/>
    <property type="match status" value="1"/>
</dbReference>
<organism evidence="7 8">
    <name type="scientific">Kitasatospora albolonga</name>
    <dbReference type="NCBI Taxonomy" id="68173"/>
    <lineage>
        <taxon>Bacteria</taxon>
        <taxon>Bacillati</taxon>
        <taxon>Actinomycetota</taxon>
        <taxon>Actinomycetes</taxon>
        <taxon>Kitasatosporales</taxon>
        <taxon>Streptomycetaceae</taxon>
        <taxon>Kitasatospora</taxon>
    </lineage>
</organism>
<dbReference type="EMBL" id="CP020563">
    <property type="protein sequence ID" value="ARF74354.1"/>
    <property type="molecule type" value="Genomic_DNA"/>
</dbReference>